<feature type="signal peptide" evidence="9">
    <location>
        <begin position="1"/>
        <end position="26"/>
    </location>
</feature>
<evidence type="ECO:0000256" key="6">
    <source>
        <dbReference type="ARBA" id="ARBA00022801"/>
    </source>
</evidence>
<evidence type="ECO:0000313" key="14">
    <source>
        <dbReference type="Proteomes" id="UP000501107"/>
    </source>
</evidence>
<feature type="domain" description="Lipase-like C-terminal" evidence="10">
    <location>
        <begin position="32"/>
        <end position="410"/>
    </location>
</feature>
<dbReference type="InterPro" id="IPR029058">
    <property type="entry name" value="AB_hydrolase_fold"/>
</dbReference>
<sequence length="413" mass="46157">MGKLFFKICFFALVAVCSLVAKITYAEERQQNNYPIILVNGFAGWGREEMLGVKYWGGVHDIQEDLKRNGYTVHTAAVGPVSSNWDRACELYAQINGGTVDYGAAHAEKHGHKRFGRTYSGFAPNWSETNKIHLVGHSMGGQTIRTLVQLLKEGSYEEKNYVKNHPNTKISPLFEGEKSYVHSVTTLATPHNGTTLADGSLLLPSVKDLLITAASFGGNDNLSLYDFKLDQWGLKKNTGESFFQYSNRILNSSIWKNTKDISQWDLSTDGAKELNNWVKTQPNVYYLSYSGHASQAAPITGLHLPHITMNKVLMGNAFFLGSYARYEENRPLIDITWWQNDGVVNTSSMIAPSSNATVNNNESLQIGKWNHIETKANWDHLDMVGLSVSDTLGFSSIQEFYRAIAEKLSRLPK</sequence>
<feature type="chain" id="PRO_5030004391" description="triacylglycerol lipase" evidence="9">
    <location>
        <begin position="27"/>
        <end position="413"/>
    </location>
</feature>
<evidence type="ECO:0000313" key="12">
    <source>
        <dbReference type="EMBL" id="QKH27375.1"/>
    </source>
</evidence>
<reference evidence="11 13" key="1">
    <citation type="journal article" date="2015" name="Genome Announc.">
        <title>Complete genome sequences for 35 biothreat assay-relevant bacillus species.</title>
        <authorList>
            <person name="Johnson S.L."/>
            <person name="Daligault H.E."/>
            <person name="Davenport K.W."/>
            <person name="Jaissle J."/>
            <person name="Frey K.G."/>
            <person name="Ladner J.T."/>
            <person name="Broomall S.M."/>
            <person name="Bishop-Lilly K.A."/>
            <person name="Bruce D.C."/>
            <person name="Gibbons H.S."/>
            <person name="Coyne S.R."/>
            <person name="Lo C.C."/>
            <person name="Meincke L."/>
            <person name="Munk A.C."/>
            <person name="Koroleva G.I."/>
            <person name="Rosenzweig C.N."/>
            <person name="Palacios G.F."/>
            <person name="Redden C.L."/>
            <person name="Minogue T.D."/>
            <person name="Chain P.S."/>
        </authorList>
    </citation>
    <scope>NUCLEOTIDE SEQUENCE [LARGE SCALE GENOMIC DNA]</scope>
    <source>
        <strain evidence="11 13">HD1011</strain>
    </source>
</reference>
<evidence type="ECO:0000259" key="10">
    <source>
        <dbReference type="Pfam" id="PF24708"/>
    </source>
</evidence>
<keyword evidence="7" id="KW-0442">Lipid degradation</keyword>
<keyword evidence="8" id="KW-0443">Lipid metabolism</keyword>
<dbReference type="Pfam" id="PF24708">
    <property type="entry name" value="Lip_C"/>
    <property type="match status" value="1"/>
</dbReference>
<dbReference type="InterPro" id="IPR056304">
    <property type="entry name" value="Lip-like_C"/>
</dbReference>
<dbReference type="EMBL" id="CP053980">
    <property type="protein sequence ID" value="QKH27375.1"/>
    <property type="molecule type" value="Genomic_DNA"/>
</dbReference>
<dbReference type="GO" id="GO:0016042">
    <property type="term" value="P:lipid catabolic process"/>
    <property type="evidence" value="ECO:0007669"/>
    <property type="project" value="UniProtKB-KW"/>
</dbReference>
<reference evidence="12 14" key="2">
    <citation type="submission" date="2020-05" db="EMBL/GenBank/DDBJ databases">
        <title>FDA dAtabase for Regulatory Grade micrObial Sequences (FDA-ARGOS): Supporting development and validation of Infectious Disease Dx tests.</title>
        <authorList>
            <person name="Nelson B."/>
            <person name="Plummer A."/>
            <person name="Tallon L."/>
            <person name="Sadzewicz L."/>
            <person name="Zhao X."/>
            <person name="Vavikolanu K."/>
            <person name="Mehta A."/>
            <person name="Aluvathingal J."/>
            <person name="Nadendla S."/>
            <person name="Myers T."/>
            <person name="Yan Y."/>
            <person name="Sichtig H."/>
        </authorList>
    </citation>
    <scope>NUCLEOTIDE SEQUENCE [LARGE SCALE GENOMIC DNA]</scope>
    <source>
        <strain evidence="12 14">FDAARGOS_795</strain>
    </source>
</reference>
<dbReference type="EC" id="3.1.1.3" evidence="3"/>
<proteinExistence type="predicted"/>
<dbReference type="PANTHER" id="PTHR34043">
    <property type="entry name" value="ALPHA/BETA-HYDROLASES SUPERFAMILY PROTEIN"/>
    <property type="match status" value="1"/>
</dbReference>
<evidence type="ECO:0000256" key="8">
    <source>
        <dbReference type="ARBA" id="ARBA00023098"/>
    </source>
</evidence>
<dbReference type="Gene3D" id="3.40.50.1820">
    <property type="entry name" value="alpha/beta hydrolase"/>
    <property type="match status" value="1"/>
</dbReference>
<dbReference type="GO" id="GO:0004806">
    <property type="term" value="F:triacylglycerol lipase activity"/>
    <property type="evidence" value="ECO:0007669"/>
    <property type="project" value="UniProtKB-EC"/>
</dbReference>
<dbReference type="KEGG" id="btw:BF38_3789"/>
<dbReference type="PANTHER" id="PTHR34043:SF3">
    <property type="entry name" value="ALPHA_BETA-HYDROLASES SUPERFAMILY PROTEIN"/>
    <property type="match status" value="1"/>
</dbReference>
<keyword evidence="5 9" id="KW-0732">Signal</keyword>
<dbReference type="SUPFAM" id="SSF53474">
    <property type="entry name" value="alpha/beta-Hydrolases"/>
    <property type="match status" value="1"/>
</dbReference>
<evidence type="ECO:0000256" key="9">
    <source>
        <dbReference type="SAM" id="SignalP"/>
    </source>
</evidence>
<dbReference type="GO" id="GO:0005576">
    <property type="term" value="C:extracellular region"/>
    <property type="evidence" value="ECO:0007669"/>
    <property type="project" value="UniProtKB-SubCell"/>
</dbReference>
<gene>
    <name evidence="11" type="ORF">BF38_3789</name>
    <name evidence="12" type="ORF">FOC89_26690</name>
</gene>
<dbReference type="Proteomes" id="UP000501107">
    <property type="component" value="Chromosome"/>
</dbReference>
<dbReference type="Proteomes" id="UP000031876">
    <property type="component" value="Chromosome"/>
</dbReference>
<evidence type="ECO:0000256" key="7">
    <source>
        <dbReference type="ARBA" id="ARBA00022963"/>
    </source>
</evidence>
<dbReference type="AlphaFoldDB" id="A0A0B5NXJ9"/>
<keyword evidence="6 11" id="KW-0378">Hydrolase</keyword>
<name>A0A0B5NXJ9_BACTU</name>
<comment type="subcellular location">
    <subcellularLocation>
        <location evidence="2">Secreted</location>
    </subcellularLocation>
</comment>
<comment type="catalytic activity">
    <reaction evidence="1">
        <text>a triacylglycerol + H2O = a diacylglycerol + a fatty acid + H(+)</text>
        <dbReference type="Rhea" id="RHEA:12044"/>
        <dbReference type="ChEBI" id="CHEBI:15377"/>
        <dbReference type="ChEBI" id="CHEBI:15378"/>
        <dbReference type="ChEBI" id="CHEBI:17855"/>
        <dbReference type="ChEBI" id="CHEBI:18035"/>
        <dbReference type="ChEBI" id="CHEBI:28868"/>
        <dbReference type="EC" id="3.1.1.3"/>
    </reaction>
</comment>
<evidence type="ECO:0000256" key="2">
    <source>
        <dbReference type="ARBA" id="ARBA00004613"/>
    </source>
</evidence>
<dbReference type="SMR" id="A0A0B5NXJ9"/>
<evidence type="ECO:0000256" key="1">
    <source>
        <dbReference type="ARBA" id="ARBA00001024"/>
    </source>
</evidence>
<evidence type="ECO:0000313" key="13">
    <source>
        <dbReference type="Proteomes" id="UP000031876"/>
    </source>
</evidence>
<protein>
    <recommendedName>
        <fullName evidence="3">triacylglycerol lipase</fullName>
        <ecNumber evidence="3">3.1.1.3</ecNumber>
    </recommendedName>
</protein>
<evidence type="ECO:0000256" key="5">
    <source>
        <dbReference type="ARBA" id="ARBA00022729"/>
    </source>
</evidence>
<keyword evidence="4" id="KW-0964">Secreted</keyword>
<evidence type="ECO:0000313" key="11">
    <source>
        <dbReference type="EMBL" id="AJG78696.1"/>
    </source>
</evidence>
<accession>A0A0B5NXJ9</accession>
<dbReference type="EMBL" id="CP009335">
    <property type="protein sequence ID" value="AJG78696.1"/>
    <property type="molecule type" value="Genomic_DNA"/>
</dbReference>
<dbReference type="RefSeq" id="WP_043326362.1">
    <property type="nucleotide sequence ID" value="NZ_CP009335.1"/>
</dbReference>
<evidence type="ECO:0000256" key="4">
    <source>
        <dbReference type="ARBA" id="ARBA00022525"/>
    </source>
</evidence>
<organism evidence="12 14">
    <name type="scientific">Bacillus thuringiensis</name>
    <dbReference type="NCBI Taxonomy" id="1428"/>
    <lineage>
        <taxon>Bacteria</taxon>
        <taxon>Bacillati</taxon>
        <taxon>Bacillota</taxon>
        <taxon>Bacilli</taxon>
        <taxon>Bacillales</taxon>
        <taxon>Bacillaceae</taxon>
        <taxon>Bacillus</taxon>
        <taxon>Bacillus cereus group</taxon>
    </lineage>
</organism>
<evidence type="ECO:0000256" key="3">
    <source>
        <dbReference type="ARBA" id="ARBA00013279"/>
    </source>
</evidence>